<evidence type="ECO:0000256" key="1">
    <source>
        <dbReference type="ARBA" id="ARBA00004123"/>
    </source>
</evidence>
<dbReference type="InterPro" id="IPR013783">
    <property type="entry name" value="Ig-like_fold"/>
</dbReference>
<feature type="compositionally biased region" description="Polar residues" evidence="14">
    <location>
        <begin position="779"/>
        <end position="791"/>
    </location>
</feature>
<evidence type="ECO:0000313" key="18">
    <source>
        <dbReference type="EMBL" id="TDG44139.1"/>
    </source>
</evidence>
<dbReference type="GO" id="GO:0030017">
    <property type="term" value="C:sarcomere"/>
    <property type="evidence" value="ECO:0007669"/>
    <property type="project" value="UniProtKB-ARBA"/>
</dbReference>
<feature type="region of interest" description="Disordered" evidence="14">
    <location>
        <begin position="1975"/>
        <end position="2002"/>
    </location>
</feature>
<feature type="region of interest" description="Disordered" evidence="14">
    <location>
        <begin position="3859"/>
        <end position="3924"/>
    </location>
</feature>
<dbReference type="SUPFAM" id="SSF50044">
    <property type="entry name" value="SH3-domain"/>
    <property type="match status" value="1"/>
</dbReference>
<feature type="region of interest" description="Disordered" evidence="14">
    <location>
        <begin position="2237"/>
        <end position="2295"/>
    </location>
</feature>
<feature type="domain" description="Fibronectin type-III" evidence="17">
    <location>
        <begin position="5816"/>
        <end position="5912"/>
    </location>
</feature>
<feature type="compositionally biased region" description="Basic and acidic residues" evidence="14">
    <location>
        <begin position="2091"/>
        <end position="2100"/>
    </location>
</feature>
<dbReference type="InterPro" id="IPR036179">
    <property type="entry name" value="Ig-like_dom_sf"/>
</dbReference>
<feature type="region of interest" description="Disordered" evidence="14">
    <location>
        <begin position="975"/>
        <end position="1027"/>
    </location>
</feature>
<feature type="compositionally biased region" description="Basic residues" evidence="14">
    <location>
        <begin position="1322"/>
        <end position="1331"/>
    </location>
</feature>
<keyword evidence="7" id="KW-0547">Nucleotide-binding</keyword>
<comment type="subcellular location">
    <subcellularLocation>
        <location evidence="2">Cytoplasm</location>
    </subcellularLocation>
    <subcellularLocation>
        <location evidence="1">Nucleus</location>
    </subcellularLocation>
</comment>
<feature type="compositionally biased region" description="Acidic residues" evidence="14">
    <location>
        <begin position="830"/>
        <end position="840"/>
    </location>
</feature>
<dbReference type="InterPro" id="IPR003961">
    <property type="entry name" value="FN3_dom"/>
</dbReference>
<feature type="domain" description="Ig-like" evidence="16">
    <location>
        <begin position="5517"/>
        <end position="5607"/>
    </location>
</feature>
<dbReference type="SUPFAM" id="SSF49265">
    <property type="entry name" value="Fibronectin type III"/>
    <property type="match status" value="3"/>
</dbReference>
<dbReference type="PANTHER" id="PTHR13817">
    <property type="entry name" value="TITIN"/>
    <property type="match status" value="1"/>
</dbReference>
<feature type="region of interest" description="Disordered" evidence="14">
    <location>
        <begin position="2515"/>
        <end position="2561"/>
    </location>
</feature>
<feature type="compositionally biased region" description="Basic residues" evidence="14">
    <location>
        <begin position="479"/>
        <end position="488"/>
    </location>
</feature>
<evidence type="ECO:0000256" key="2">
    <source>
        <dbReference type="ARBA" id="ARBA00004496"/>
    </source>
</evidence>
<evidence type="ECO:0000256" key="12">
    <source>
        <dbReference type="ARBA" id="ARBA00023319"/>
    </source>
</evidence>
<keyword evidence="6" id="KW-0677">Repeat</keyword>
<dbReference type="CDD" id="cd11856">
    <property type="entry name" value="SH3_p47phox_like"/>
    <property type="match status" value="1"/>
</dbReference>
<dbReference type="EMBL" id="LSRL02000116">
    <property type="protein sequence ID" value="TDG44139.1"/>
    <property type="molecule type" value="Genomic_DNA"/>
</dbReference>
<feature type="domain" description="Ig-like" evidence="16">
    <location>
        <begin position="5231"/>
        <end position="5317"/>
    </location>
</feature>
<keyword evidence="5" id="KW-0963">Cytoplasm</keyword>
<feature type="domain" description="Ig-like" evidence="16">
    <location>
        <begin position="4682"/>
        <end position="4765"/>
    </location>
</feature>
<evidence type="ECO:0000256" key="9">
    <source>
        <dbReference type="ARBA" id="ARBA00023157"/>
    </source>
</evidence>
<feature type="compositionally biased region" description="Basic and acidic residues" evidence="14">
    <location>
        <begin position="3270"/>
        <end position="3284"/>
    </location>
</feature>
<dbReference type="GO" id="GO:0005634">
    <property type="term" value="C:nucleus"/>
    <property type="evidence" value="ECO:0007669"/>
    <property type="project" value="UniProtKB-SubCell"/>
</dbReference>
<feature type="region of interest" description="Disordered" evidence="14">
    <location>
        <begin position="4012"/>
        <end position="4045"/>
    </location>
</feature>
<dbReference type="Pfam" id="PF00041">
    <property type="entry name" value="fn3"/>
    <property type="match status" value="5"/>
</dbReference>
<feature type="compositionally biased region" description="Basic residues" evidence="14">
    <location>
        <begin position="3021"/>
        <end position="3030"/>
    </location>
</feature>
<dbReference type="STRING" id="7232.A0A484B663"/>
<feature type="region of interest" description="Disordered" evidence="14">
    <location>
        <begin position="722"/>
        <end position="853"/>
    </location>
</feature>
<feature type="compositionally biased region" description="Basic and acidic residues" evidence="14">
    <location>
        <begin position="2480"/>
        <end position="2491"/>
    </location>
</feature>
<comment type="caution">
    <text evidence="18">The sequence shown here is derived from an EMBL/GenBank/DDBJ whole genome shotgun (WGS) entry which is preliminary data.</text>
</comment>
<feature type="compositionally biased region" description="Basic and acidic residues" evidence="14">
    <location>
        <begin position="2027"/>
        <end position="2040"/>
    </location>
</feature>
<feature type="domain" description="Ig-like" evidence="16">
    <location>
        <begin position="4888"/>
        <end position="4955"/>
    </location>
</feature>
<evidence type="ECO:0000259" key="16">
    <source>
        <dbReference type="PROSITE" id="PS50835"/>
    </source>
</evidence>
<feature type="region of interest" description="Disordered" evidence="14">
    <location>
        <begin position="3141"/>
        <end position="3167"/>
    </location>
</feature>
<gene>
    <name evidence="18" type="ORF">AWZ03_009416</name>
</gene>
<dbReference type="FunFam" id="2.60.40.10:FF:000107">
    <property type="entry name" value="Myosin, light chain kinase a"/>
    <property type="match status" value="3"/>
</dbReference>
<feature type="compositionally biased region" description="Basic and acidic residues" evidence="14">
    <location>
        <begin position="1002"/>
        <end position="1012"/>
    </location>
</feature>
<dbReference type="FunFam" id="2.60.40.10:FF:001153">
    <property type="entry name" value="Sallimus, isoform P"/>
    <property type="match status" value="1"/>
</dbReference>
<keyword evidence="9" id="KW-1015">Disulfide bond</keyword>
<dbReference type="OMA" id="DYMQQKE"/>
<feature type="region of interest" description="Disordered" evidence="14">
    <location>
        <begin position="1546"/>
        <end position="1631"/>
    </location>
</feature>
<feature type="region of interest" description="Disordered" evidence="14">
    <location>
        <begin position="2600"/>
        <end position="2638"/>
    </location>
</feature>
<dbReference type="InterPro" id="IPR036028">
    <property type="entry name" value="SH3-like_dom_sf"/>
</dbReference>
<dbReference type="OrthoDB" id="2152335at2759"/>
<dbReference type="InterPro" id="IPR036116">
    <property type="entry name" value="FN3_sf"/>
</dbReference>
<feature type="compositionally biased region" description="Basic residues" evidence="14">
    <location>
        <begin position="1013"/>
        <end position="1022"/>
    </location>
</feature>
<dbReference type="InterPro" id="IPR050964">
    <property type="entry name" value="Striated_Muscle_Regulatory"/>
</dbReference>
<feature type="domain" description="Fibronectin type-III" evidence="17">
    <location>
        <begin position="5328"/>
        <end position="5421"/>
    </location>
</feature>
<organism evidence="18 19">
    <name type="scientific">Drosophila navojoa</name>
    <name type="common">Fruit fly</name>
    <dbReference type="NCBI Taxonomy" id="7232"/>
    <lineage>
        <taxon>Eukaryota</taxon>
        <taxon>Metazoa</taxon>
        <taxon>Ecdysozoa</taxon>
        <taxon>Arthropoda</taxon>
        <taxon>Hexapoda</taxon>
        <taxon>Insecta</taxon>
        <taxon>Pterygota</taxon>
        <taxon>Neoptera</taxon>
        <taxon>Endopterygota</taxon>
        <taxon>Diptera</taxon>
        <taxon>Brachycera</taxon>
        <taxon>Muscomorpha</taxon>
        <taxon>Ephydroidea</taxon>
        <taxon>Drosophilidae</taxon>
        <taxon>Drosophila</taxon>
    </lineage>
</organism>
<dbReference type="FunFam" id="2.60.40.10:FF:000002">
    <property type="entry name" value="Titin a"/>
    <property type="match status" value="1"/>
</dbReference>
<evidence type="ECO:0000256" key="4">
    <source>
        <dbReference type="ARBA" id="ARBA00022443"/>
    </source>
</evidence>
<accession>A0A484B663</accession>
<feature type="compositionally biased region" description="Basic and acidic residues" evidence="14">
    <location>
        <begin position="1546"/>
        <end position="1563"/>
    </location>
</feature>
<feature type="region of interest" description="Disordered" evidence="14">
    <location>
        <begin position="2084"/>
        <end position="2117"/>
    </location>
</feature>
<evidence type="ECO:0000259" key="17">
    <source>
        <dbReference type="PROSITE" id="PS50853"/>
    </source>
</evidence>
<evidence type="ECO:0000256" key="8">
    <source>
        <dbReference type="ARBA" id="ARBA00022840"/>
    </source>
</evidence>
<keyword evidence="10" id="KW-0514">Muscle protein</keyword>
<feature type="compositionally biased region" description="Basic residues" evidence="14">
    <location>
        <begin position="116"/>
        <end position="126"/>
    </location>
</feature>
<feature type="region of interest" description="Disordered" evidence="14">
    <location>
        <begin position="883"/>
        <end position="903"/>
    </location>
</feature>
<feature type="compositionally biased region" description="Basic and acidic residues" evidence="14">
    <location>
        <begin position="3350"/>
        <end position="3363"/>
    </location>
</feature>
<feature type="domain" description="Ig-like" evidence="16">
    <location>
        <begin position="5051"/>
        <end position="5134"/>
    </location>
</feature>
<feature type="domain" description="Ig-like" evidence="16">
    <location>
        <begin position="5138"/>
        <end position="5224"/>
    </location>
</feature>
<feature type="compositionally biased region" description="Low complexity" evidence="14">
    <location>
        <begin position="2941"/>
        <end position="2950"/>
    </location>
</feature>
<dbReference type="Gene3D" id="2.60.40.10">
    <property type="entry name" value="Immunoglobulins"/>
    <property type="match status" value="16"/>
</dbReference>
<feature type="compositionally biased region" description="Basic and acidic residues" evidence="14">
    <location>
        <begin position="3897"/>
        <end position="3914"/>
    </location>
</feature>
<dbReference type="SMART" id="SM00409">
    <property type="entry name" value="IG"/>
    <property type="match status" value="11"/>
</dbReference>
<dbReference type="CDD" id="cd00063">
    <property type="entry name" value="FN3"/>
    <property type="match status" value="5"/>
</dbReference>
<evidence type="ECO:0000256" key="5">
    <source>
        <dbReference type="ARBA" id="ARBA00022490"/>
    </source>
</evidence>
<evidence type="ECO:0000256" key="6">
    <source>
        <dbReference type="ARBA" id="ARBA00022737"/>
    </source>
</evidence>
<keyword evidence="4 13" id="KW-0728">SH3 domain</keyword>
<feature type="domain" description="Ig-like" evidence="16">
    <location>
        <begin position="4961"/>
        <end position="5045"/>
    </location>
</feature>
<feature type="compositionally biased region" description="Basic and acidic residues" evidence="14">
    <location>
        <begin position="2434"/>
        <end position="2458"/>
    </location>
</feature>
<feature type="compositionally biased region" description="Acidic residues" evidence="14">
    <location>
        <begin position="16"/>
        <end position="27"/>
    </location>
</feature>
<feature type="domain" description="Fibronectin type-III" evidence="17">
    <location>
        <begin position="5614"/>
        <end position="5709"/>
    </location>
</feature>
<feature type="region of interest" description="Disordered" evidence="14">
    <location>
        <begin position="1"/>
        <end position="27"/>
    </location>
</feature>
<dbReference type="Pfam" id="PF07653">
    <property type="entry name" value="SH3_2"/>
    <property type="match status" value="1"/>
</dbReference>
<feature type="compositionally biased region" description="Basic residues" evidence="14">
    <location>
        <begin position="2628"/>
        <end position="2638"/>
    </location>
</feature>
<feature type="domain" description="SH3" evidence="15">
    <location>
        <begin position="4363"/>
        <end position="4424"/>
    </location>
</feature>
<dbReference type="PROSITE" id="PS50835">
    <property type="entry name" value="IG_LIKE"/>
    <property type="match status" value="11"/>
</dbReference>
<feature type="compositionally biased region" description="Basic residues" evidence="14">
    <location>
        <begin position="1179"/>
        <end position="1191"/>
    </location>
</feature>
<dbReference type="FunFam" id="2.60.40.10:FF:001222">
    <property type="entry name" value="Sallimus, isoform P"/>
    <property type="match status" value="1"/>
</dbReference>
<dbReference type="InterPro" id="IPR013098">
    <property type="entry name" value="Ig_I-set"/>
</dbReference>
<feature type="region of interest" description="Disordered" evidence="14">
    <location>
        <begin position="116"/>
        <end position="247"/>
    </location>
</feature>
<dbReference type="GO" id="GO:0009653">
    <property type="term" value="P:anatomical structure morphogenesis"/>
    <property type="evidence" value="ECO:0007669"/>
    <property type="project" value="UniProtKB-ARBA"/>
</dbReference>
<evidence type="ECO:0008006" key="20">
    <source>
        <dbReference type="Google" id="ProtNLM"/>
    </source>
</evidence>
<dbReference type="Pfam" id="PF07679">
    <property type="entry name" value="I-set"/>
    <property type="match status" value="11"/>
</dbReference>
<feature type="domain" description="Ig-like" evidence="16">
    <location>
        <begin position="4776"/>
        <end position="4870"/>
    </location>
</feature>
<feature type="region of interest" description="Disordered" evidence="14">
    <location>
        <begin position="1172"/>
        <end position="1197"/>
    </location>
</feature>
<dbReference type="SMART" id="SM00408">
    <property type="entry name" value="IGc2"/>
    <property type="match status" value="11"/>
</dbReference>
<dbReference type="FunFam" id="2.60.40.10:FF:001138">
    <property type="entry name" value="Sallimus, isoform P"/>
    <property type="match status" value="1"/>
</dbReference>
<feature type="domain" description="Fibronectin type-III" evidence="17">
    <location>
        <begin position="5916"/>
        <end position="6012"/>
    </location>
</feature>
<evidence type="ECO:0000256" key="14">
    <source>
        <dbReference type="SAM" id="MobiDB-lite"/>
    </source>
</evidence>
<feature type="compositionally biased region" description="Basic and acidic residues" evidence="14">
    <location>
        <begin position="2961"/>
        <end position="2970"/>
    </location>
</feature>
<feature type="compositionally biased region" description="Basic and acidic residues" evidence="14">
    <location>
        <begin position="423"/>
        <end position="438"/>
    </location>
</feature>
<dbReference type="InterPro" id="IPR007110">
    <property type="entry name" value="Ig-like_dom"/>
</dbReference>
<dbReference type="GO" id="GO:0005524">
    <property type="term" value="F:ATP binding"/>
    <property type="evidence" value="ECO:0007669"/>
    <property type="project" value="UniProtKB-KW"/>
</dbReference>
<evidence type="ECO:0000256" key="7">
    <source>
        <dbReference type="ARBA" id="ARBA00022741"/>
    </source>
</evidence>
<evidence type="ECO:0000256" key="13">
    <source>
        <dbReference type="PROSITE-ProRule" id="PRU00192"/>
    </source>
</evidence>
<feature type="region of interest" description="Disordered" evidence="14">
    <location>
        <begin position="2017"/>
        <end position="2061"/>
    </location>
</feature>
<dbReference type="FunFam" id="2.60.40.10:FF:000147">
    <property type="entry name" value="Myosin light chain kinase"/>
    <property type="match status" value="1"/>
</dbReference>
<feature type="region of interest" description="Disordered" evidence="14">
    <location>
        <begin position="2372"/>
        <end position="2404"/>
    </location>
</feature>
<feature type="compositionally biased region" description="Basic and acidic residues" evidence="14">
    <location>
        <begin position="2280"/>
        <end position="2290"/>
    </location>
</feature>
<feature type="compositionally biased region" description="Basic and acidic residues" evidence="14">
    <location>
        <begin position="1985"/>
        <end position="1994"/>
    </location>
</feature>
<dbReference type="FunFam" id="2.60.40.10:FF:000056">
    <property type="entry name" value="twitchin isoform X4"/>
    <property type="match status" value="2"/>
</dbReference>
<comment type="similarity">
    <text evidence="3">Belongs to the protein kinase superfamily. CAMK Ser/Thr protein kinase family.</text>
</comment>
<dbReference type="Proteomes" id="UP000295192">
    <property type="component" value="Unassembled WGS sequence"/>
</dbReference>
<evidence type="ECO:0000256" key="11">
    <source>
        <dbReference type="ARBA" id="ARBA00023242"/>
    </source>
</evidence>
<dbReference type="SUPFAM" id="SSF48726">
    <property type="entry name" value="Immunoglobulin"/>
    <property type="match status" value="11"/>
</dbReference>
<dbReference type="SMART" id="SM00060">
    <property type="entry name" value="FN3"/>
    <property type="match status" value="5"/>
</dbReference>
<dbReference type="PROSITE" id="PS50853">
    <property type="entry name" value="FN3"/>
    <property type="match status" value="5"/>
</dbReference>
<dbReference type="GO" id="GO:0030154">
    <property type="term" value="P:cell differentiation"/>
    <property type="evidence" value="ECO:0007669"/>
    <property type="project" value="UniProtKB-ARBA"/>
</dbReference>
<feature type="compositionally biased region" description="Acidic residues" evidence="14">
    <location>
        <begin position="989"/>
        <end position="1001"/>
    </location>
</feature>
<evidence type="ECO:0000259" key="15">
    <source>
        <dbReference type="PROSITE" id="PS50002"/>
    </source>
</evidence>
<feature type="compositionally biased region" description="Basic and acidic residues" evidence="14">
    <location>
        <begin position="139"/>
        <end position="169"/>
    </location>
</feature>
<feature type="compositionally biased region" description="Acidic residues" evidence="14">
    <location>
        <begin position="256"/>
        <end position="265"/>
    </location>
</feature>
<feature type="region of interest" description="Disordered" evidence="14">
    <location>
        <begin position="5695"/>
        <end position="5725"/>
    </location>
</feature>
<feature type="region of interest" description="Disordered" evidence="14">
    <location>
        <begin position="420"/>
        <end position="445"/>
    </location>
</feature>
<feature type="compositionally biased region" description="Basic and acidic residues" evidence="14">
    <location>
        <begin position="2810"/>
        <end position="2832"/>
    </location>
</feature>
<feature type="region of interest" description="Disordered" evidence="14">
    <location>
        <begin position="2196"/>
        <end position="2217"/>
    </location>
</feature>
<feature type="compositionally biased region" description="Basic and acidic residues" evidence="14">
    <location>
        <begin position="3047"/>
        <end position="3083"/>
    </location>
</feature>
<dbReference type="PROSITE" id="PS50002">
    <property type="entry name" value="SH3"/>
    <property type="match status" value="1"/>
</dbReference>
<dbReference type="InterPro" id="IPR001452">
    <property type="entry name" value="SH3_domain"/>
</dbReference>
<protein>
    <recommendedName>
        <fullName evidence="20">Titin</fullName>
    </recommendedName>
</protein>
<evidence type="ECO:0000313" key="19">
    <source>
        <dbReference type="Proteomes" id="UP000295192"/>
    </source>
</evidence>
<feature type="region of interest" description="Disordered" evidence="14">
    <location>
        <begin position="3308"/>
        <end position="3376"/>
    </location>
</feature>
<dbReference type="Gene3D" id="2.30.30.40">
    <property type="entry name" value="SH3 Domains"/>
    <property type="match status" value="1"/>
</dbReference>
<feature type="region of interest" description="Disordered" evidence="14">
    <location>
        <begin position="1311"/>
        <end position="1331"/>
    </location>
</feature>
<feature type="region of interest" description="Disordered" evidence="14">
    <location>
        <begin position="3420"/>
        <end position="3453"/>
    </location>
</feature>
<feature type="region of interest" description="Disordered" evidence="14">
    <location>
        <begin position="3627"/>
        <end position="3653"/>
    </location>
</feature>
<feature type="domain" description="Ig-like" evidence="16">
    <location>
        <begin position="4455"/>
        <end position="4544"/>
    </location>
</feature>
<feature type="region of interest" description="Disordered" evidence="14">
    <location>
        <begin position="2799"/>
        <end position="3100"/>
    </location>
</feature>
<keyword evidence="11" id="KW-0539">Nucleus</keyword>
<feature type="region of interest" description="Disordered" evidence="14">
    <location>
        <begin position="3249"/>
        <end position="3293"/>
    </location>
</feature>
<keyword evidence="8" id="KW-0067">ATP-binding</keyword>
<feature type="compositionally biased region" description="Acidic residues" evidence="14">
    <location>
        <begin position="2600"/>
        <end position="2614"/>
    </location>
</feature>
<feature type="compositionally biased region" description="Basic and acidic residues" evidence="14">
    <location>
        <begin position="3708"/>
        <end position="3729"/>
    </location>
</feature>
<evidence type="ECO:0000256" key="10">
    <source>
        <dbReference type="ARBA" id="ARBA00023179"/>
    </source>
</evidence>
<dbReference type="InterPro" id="IPR003599">
    <property type="entry name" value="Ig_sub"/>
</dbReference>
<feature type="compositionally biased region" description="Basic and acidic residues" evidence="14">
    <location>
        <begin position="722"/>
        <end position="739"/>
    </location>
</feature>
<feature type="non-terminal residue" evidence="18">
    <location>
        <position position="1"/>
    </location>
</feature>
<feature type="region of interest" description="Disordered" evidence="14">
    <location>
        <begin position="256"/>
        <end position="275"/>
    </location>
</feature>
<evidence type="ECO:0000256" key="3">
    <source>
        <dbReference type="ARBA" id="ARBA00006692"/>
    </source>
</evidence>
<feature type="region of interest" description="Disordered" evidence="14">
    <location>
        <begin position="477"/>
        <end position="535"/>
    </location>
</feature>
<dbReference type="CDD" id="cd00096">
    <property type="entry name" value="Ig"/>
    <property type="match status" value="2"/>
</dbReference>
<feature type="compositionally biased region" description="Basic and acidic residues" evidence="14">
    <location>
        <begin position="2237"/>
        <end position="2257"/>
    </location>
</feature>
<feature type="compositionally biased region" description="Low complexity" evidence="14">
    <location>
        <begin position="2999"/>
        <end position="3010"/>
    </location>
</feature>
<reference evidence="18 19" key="1">
    <citation type="journal article" date="2019" name="J. Hered.">
        <title>An Improved Genome Assembly for Drosophila navojoa, the Basal Species in the mojavensis Cluster.</title>
        <authorList>
            <person name="Vanderlinde T."/>
            <person name="Dupim E.G."/>
            <person name="Nazario-Yepiz N.O."/>
            <person name="Carvalho A.B."/>
        </authorList>
    </citation>
    <scope>NUCLEOTIDE SEQUENCE [LARGE SCALE GENOMIC DNA]</scope>
    <source>
        <strain evidence="18">Navoj_Jal97</strain>
        <tissue evidence="18">Whole organism</tissue>
    </source>
</reference>
<feature type="compositionally biased region" description="Basic and acidic residues" evidence="14">
    <location>
        <begin position="2931"/>
        <end position="2940"/>
    </location>
</feature>
<keyword evidence="19" id="KW-1185">Reference proteome</keyword>
<feature type="domain" description="Ig-like" evidence="16">
    <location>
        <begin position="4579"/>
        <end position="4673"/>
    </location>
</feature>
<dbReference type="PANTHER" id="PTHR13817:SF151">
    <property type="entry name" value="TITIN"/>
    <property type="match status" value="1"/>
</dbReference>
<feature type="domain" description="Fibronectin type-III" evidence="17">
    <location>
        <begin position="5714"/>
        <end position="5815"/>
    </location>
</feature>
<feature type="region of interest" description="Disordered" evidence="14">
    <location>
        <begin position="1093"/>
        <end position="1116"/>
    </location>
</feature>
<sequence length="6073" mass="694073">EEDDKQPETTVTVEEVPVEEEQHEEIQELPEEVRVVETETEDGKPKKKKIRTRVIKKVKGDKQEITKIETVEEEDKKPQTTITVEEADTQITEIETIQDNGELSRNIEEADEVLKKRPKKFKHTKPVKAELEELDTETFDDKKEPLDEPADKSKYQRGKKDAKEKDEKPKKLKIGKGKIPETVESTETVELKPVIFDEGIGETTEKPKEKPKQKKPSKMTKPFIESDDNIRFNPSDEDTEEKENQPTFKFEVIELEPEEVEDETSENVVQPVKEPKRKRKLKLKTELEENIIEIVEVPSSDNNDKQYEVTVTSSELKEEQPNKTKILKKKIKRMNKEELDEFVADLKEEPDQTFYETAITDFYEVKLTELEAEETSDEILPKKTPRRKILHKHGDKEELLEIVETLKSSDEEPLYEVTITSLESEKQTDTENIVERPKQRTRKMKKDDLDAYIQQLINAEIPTTELEKYEKIDIDAKPKKPKKHKSKQQKAPIDEGEAFEVGITQEEPAKKLKVKKPKPEPKVEEEIITEPETVIEHDEFTISTIDTQPVAQQIVEETTDTITLDVDDIITDIGETLPIIVLEEQTETTPESTEEANKPEAKIVKRRKVKTRKGSKQYEIEIVETQEPDDHEEAKVTVITTEIVEECTDVPNEDKPEKPKKIIKKVKKDKLKEYIVKVVDEVSTETLDHISEEVSTVEEIKPIEDDDIISFKTTVVDDISEDEFKSENELVDRPTPKSLEKKKKSPKPKKVTIIEEQPVQIEDIAEQEKTPVDEDEQIPQIQSFDNHSVEITESAPKPKKKIPKKKSEITTPAPISEHTVRIEEFAPETITEEVINEQGEEVERTTTKRRLKKKEGPKEYLIEVVETYEENNPEAELVIQTTEILPESETETPKDHKVKVVKKKKPKTENLDNYIQKLIEEEIPKTELEVYETAQLESSPETKEPKKIKKHHKKITEIIDGVPHTIHEFTIQEFEPEETKPIPESVIELVEEDISESQPEDLEVKPTEEQSKRKPKKEKKSKVSVVDQEPVSIEDIAETVEITKLVEDGGATKEVQVKKRKIIRKQGPKQHVFEITETSTNEEPLAEVTIVDITEDEKPSQSVKGPSKPKPIKLPTKLRRDDVESYVINVVEEFVEPIEHFEDIGQVEEIPEGDYKKVTQVEEIPEDFVEEITEDKTPKIKTKTTKPKKPKKPEDHTIRIEELAPETTIEDIVNEEGEEVKQVKTTKRLKKKEGPKEYLIEITETYQENKPDADIEVTTTEIPVEEEAQINEEQPAKVVKKLKQKKAVKDDLDKYIQELIEQEITKTDLEQYEPTEMETKPKPQKKVKAHHKKKVEIIDGLPVTVHEYDVSEIEPGVTEEDMESVILEKPEELPLEYDEANKYLVSVLDEIVEPMQTVEDITDEPTTKVKKEKPQKKKKVEKAPIVLDEIAETTEVIQQPSEDGVVKEVTVKKRKVTHRKGSKQSVFEITETTSDDQPMAEVTVAELTEIEPSVTEETPIVEQKVIKKTKKLKKEDIQEYVINVIDDFVQQIPVETIEEDVKEIIEEKKKKTKKSPKEYKYSEEENLPETAERPEGDMLDQSDDVKRESPEELTDYTVDVTESVLPEEKKPKKSKKQVKSTPVEEIGDDKHPNYLVKMSSVDEAQVTELPDSEIVILESEDVQITEEPVFQVEEIETNPEIVEETDELGETSKKVVNKRKIRKQVGPKEEIIEIVETEKDGIPVYEVSVTLEEAEKEIEETLPEEKPKKVKKTKKVPKDDLHDYIQKLIEQDIPKSELEKYEKIDFDEPVKMKKKKPVKKVTITEEEVPDISEKLITAGPEDIIQPLESPLDESLAIVTVKEFAAPTPKEKSFEITVLEEFVENKPIPDEEGEIKVKEVKTKKIKHKKGPEEIVHDITVVEDKDTGESEITIVTSTPNETEDQHEVTVKQKRTKKVKKNDVDDFIRTVIEEDIPKEEPTDVVDVTEELIPEQVPEKPKKVKKKEKIPLIEEKPTPADTIDIADSLPEETPIEEFTMDVEETTPIIGSDKEHEISEEVIEPRKKKKPSKQKVKVSEEQPQEDTVVEALEVKEKETDIEVLDVKEYSVTLSEEEPKPEEKTEKKPKKIKEKPDQPDESAYEISVKESYIQPEDLPSVVEIIESETKAEETTDAAGEVHKVVTTKRKIKRPKGENDEIVEIIEVVTDDQPDAEITIVEYEPVQQTDEEKPKAPKKKTKKVKKDDIHDYIQKLIDMETPKTELEKYEKIEFEPSPKEKLTETTDIDVVEESPAEKPKKDKKSKPKESIKEEESFPKPLAEVKVIEEDVVDEPKVVEVVEIQPEEVQYTETITEEGLPVQEKTTKRVLKKKGPKEDTTFKITTVESENTDTVTVIVDEEPEITPESIETKPDEILEEKPKPKPKPKKIVKKVKKDDLDDYVKKLIEEEIPKTEKEVYEKVEMPEKSKDKSPREISSEEIKFSEPETPLAVVDSTKPKKTKTTKPKLVDVVEQRQDEPTEETIPETLQITEDTTTQIAHPEDTATAQITPSAQDEIPTQDDTKDTVQKTVKHKKAKPDTVKSVETSEAPEAYKDYHISIIDEEPEEKEEQPEKILEVRVIDEVAEIEESQPIVEEEEEDEKPTTESNVEDVTKPKTKKKKVVKKKTNEHDELIQKLLEQEIEKTELEKYEKIDFDVPKKLKPEFASLEPMKIERKEQKPTKVTIVEATDVPKTVKLKPGKRKEKPAEEQTVQLPKFRLKTRMVLVEYPPAPLIPKLSHIGAVKQNGDLSRNIEEAEELLKFKPHKTKKIKKIKDDLEKVELEKYEKYVSSEEEPEEKQPYQKPEKVPKPEESPEDVKLKIGKGKKKPKEEESPENVTLKKIPQKPKEAEEEIEAKPKEKAEVTVVEQPKAPREQDIQVEPFEPVDYEHPEYVPEELEQVDQPEKPEKQKKPSKSKYKPKEKTKPEPETIITEIVPGKPKEEEEVPEAEIKFRKPESEAPEETDSQVKLKPFKKTVEEPVVEDTTSEATVTEPTTEEQVVIPQDEVKKTKKSKPKPKQQHEEEVTEEQQPEFEISVKEEEAIAEKPEDIEKPKEVKVKQKKPKEAPKAEVDIIEELPQPTEAPEDIPVEYRITTTVLEPEEAPKEHQVKVIDFDEKEITTEEIVEEKVVTRKKKPKPEQPEEFKVTLQEPQQIQPEPEEAIAEVVLPVQKPQPEAEEFEVELKITEPQHEDHEVVVKKKSKKKPIEKSVEVVEDVVNVVEAQPEEQKEEDIVVVEEEEKVEESQPKSFEFQVTETEAPQKKPAEVIEEKPKEKVKKPAPKVEEKFDSYEISIKESEAEKVIQQEEQPTEDIPDEVTFTPLPKQPEQVEAEFVMTEPKPTEESHVEAEIKPKKTKKPKKTEEAISQDVKVVEEVAAPEEIVVEEQQIEIVEKETVPVEETPKEYKIRVSDSQIEQPEEPTAAEFTVKKAKPSIAATEEPEAEFVLKESKPVEEVTEVAEIKTKKPKKKAKEVAAEELKIQITEETPQEVPVVEEIEEVVEEIKETVPTVEYKSYEIGVKETEAEKPAEAIVVEEPLVEEPQIEEAAPTIEYKSYKIGVKESVVEKPIEKAPSEEQLVEEPIAEEPETFEELKVRVIEETPREIVEEVLEESVKVHRKKKPKPEVTEEPEAQVSIPAPTSADEVEAVQSVTIVPEVPTEEEAAELKITVIDEVSEPQELVHEIEEIETVDEVPEPVPEEKPKDYQFSIKESEAPKETIEELPEEQITIPKKKKVQEQKEIVEELPEEQFTIQKKKKPVPEVVEEPEAVFEIKQKQPVEEVTEEAKIKKKSKKPVKQDEAAAELSVTVIEESAPEPEVLEIVEEIEEKPAEKPEEKPVEQPIEYQFTVKESQPEAPAEVETEDIQEVQLPKKTPKVPEVTEEPEAEVTLKPKPKTEEVQEEVKVSKKKPKPKAVEEAAEELTVKVIEEVAPEPVVVEQEVVEEVEIKKPEKPTPEEIVDDAVFKIKKPKAPEEDEEVVAEVTLKPKAPKEVQEEDFSVDVKLPTEKKVTEETSDQTVQLKKKKKPQKPAEEAADELQLTQTVIEERPVEIEEEEVVEEAVVIRRKPKKPFEPTVEDLEETEFSLSFKKPHTVTEGVEEAATVLKKRPVKPQTLDEAGAELSIKRLEEEYEEGDDVEEFVVSQRPKPKQLQITDEEDQEYTIKKLKRRKKVDIPEFTDVENVTFRAKSTKTKEDVDQEFNIALDSYAEEEVSMSGKVKLKKPIKKTYSEATDEARIKILQDYDDGEGPIIEEIHDDEDTIDEVEEPEEYMVEELPPDEVDFKLKPKKQPKPHYSVQDEEEEQFLIGLRHAKRDSITYDEDSLTFKKKRKVVQQLFNEDGASLNITREMDVDESQVENIMYSICNYIADNDEAINLVEGEKVQVIGRHSSEWWYVKKSITEEEGWVPAQYLMEPAEYAQYVQNKLHEKIDKLPVFERPGPQDKPIAPRFIEKLQPIHTPDGYTVQFECKVEGNPRPQIAWFRETAIIKPSQDFQMFYDEDNVATLIIREVFPEDAGKFTCVAKNAAGFTSSTTELIVESPLSDHGSDATALSRRSMSRESSMADILEGIPPTFSRKPKAQYVDEGTNVILECRLVAVPEPDIVWTFNGEDIDEEETKNVRIVTESDMHMYCSVVHITKVKKSQEGVYEVIATNREGEARLPITLKVRTSDKEAPQILEPLRNMVIREGESVVLSTQIVGNPAPKVTWYKDGKPIKNAKSDKDLHTLTLITPKKSEKGEYTVKAVNPLGSVETTAYLTIEEPTSGNAEPPLFVERFEEQSVPQKGEIHLPAKVSGNPVPEVQWLFNNNPLFTSERIQQIYDGENIELIIKDANPETDSGDYKCIASNPIGKTSHGARVIVEVDEVTFTKKLKKTITIEEVQSLTLECETSHVVSTKWFFNGKELSGMDHRVVVEDGKTHKLVIRNTNLRDSGTYVCKVKKQETQSTVEVLQRKPDFLKVLEDYEVTEKDTAILDVELTTEAVEVTWYKDGEKITPENKNCEFIKDGKSRRLVIRDSTIHDEGEYTCKLEGQECSAELTVIELPPEIVKHLEDVNVTKGENAVFDIELSKGDALVKWFKNGKEIKFNERIQLAIDGKKQSLRILKAKPEDAGEYTIQVGDQVSKAKLTVEEPLVDFVLRLPDVTLATKTTDAEFTVELSQPDVEVTWHKKGKPIKPNKKHEVFVEGTVRRLVIHDADDDDAGEISCVAENVTSSSKLCVEELKLPPVITSDKDQTIKVKENEDATFTVKYTGAPTPEAEWTSRKVVIPKSKRTIPTIDEQSATLTIKKVVDDDEGEYTVKLVNPVGEAEASLHLLIMRKPTAPGTPQPLEVMHDSITLYWKAPEDDGKSEIIEYILEYHDVKEEKWTEIRKIKDTTYTISKLKIDTEYVFRSIAVNEVGPSPPSPISSPIRLVPKIETEAPSVREPLQDIVSDLNKEVTMSCVFGGIPEPTVTWKKNGQVFESSSLRYENRVAKYTIEKTTIETEATYTCVATNEKGSVETSCRLKLQQKPTVEIEDKYLSQKLRTGSTLTIPATVRGYPQPTVTWHKETVEQKSTKEVTIETTETSSTYTIKKVTREHSGRYKVTASNESGSSYAECTVQVIDKPSRPQSLEVKDVKKDSIILEWTPPVDDGGMEIKQYTLEKCDLQNKVWMKVSDFDKDINSYAIQKLSMNAQYMFRVVAVNPIGESEPTESEPVTITKKFEKPTPPRDPTSVSGMNDTSFTLSWEPSESDGGSKIIEYIVEIREETETVYRSLGTTTGTVTNIHVENVVRNKGYLFRIYARNEVGTSDAFETTEKIVVGRKITPPSPPQNLRAPDVTSRSVTLDWEVPARNGGSEITGYCVEKRSSTSTSWTKVITLDAHQLHYTIDNLKDKCEYWFRVSAENEVGLGAPAVTESISLKTHATVPSPPTAPLEARVLAANAHVFEWGIPESDGGAPLLGYHIAIRDMKKSMWIEVGRVPAGVQKFQIRDLQENHEYMIRILAKNEIGLSEPLESEEPYKVMTAGHASLPDEPRTEMSTCNTSSWLRDHNMDADIHSYARGRLLQRDEYFFRLWAQMPKKKKGSK</sequence>
<dbReference type="SMART" id="SM00326">
    <property type="entry name" value="SH3"/>
    <property type="match status" value="1"/>
</dbReference>
<dbReference type="InterPro" id="IPR003598">
    <property type="entry name" value="Ig_sub2"/>
</dbReference>
<feature type="compositionally biased region" description="Basic and acidic residues" evidence="14">
    <location>
        <begin position="2382"/>
        <end position="2395"/>
    </location>
</feature>
<dbReference type="FunFam" id="2.60.40.10:FF:000050">
    <property type="entry name" value="Titin isoform B"/>
    <property type="match status" value="2"/>
</dbReference>
<feature type="domain" description="Ig-like" evidence="16">
    <location>
        <begin position="5427"/>
        <end position="5512"/>
    </location>
</feature>
<feature type="compositionally biased region" description="Basic residues" evidence="14">
    <location>
        <begin position="740"/>
        <end position="750"/>
    </location>
</feature>
<name>A0A484B663_DRONA</name>
<keyword evidence="12" id="KW-0393">Immunoglobulin domain</keyword>
<proteinExistence type="inferred from homology"/>
<feature type="region of interest" description="Disordered" evidence="14">
    <location>
        <begin position="3704"/>
        <end position="3735"/>
    </location>
</feature>
<dbReference type="FunFam" id="2.60.40.10:FF:001238">
    <property type="entry name" value="Sallimus, isoform P"/>
    <property type="match status" value="1"/>
</dbReference>
<feature type="region of interest" description="Disordered" evidence="14">
    <location>
        <begin position="2434"/>
        <end position="2500"/>
    </location>
</feature>
<feature type="compositionally biased region" description="Basic residues" evidence="14">
    <location>
        <begin position="2041"/>
        <end position="2051"/>
    </location>
</feature>